<feature type="transmembrane region" description="Helical" evidence="8">
    <location>
        <begin position="36"/>
        <end position="58"/>
    </location>
</feature>
<dbReference type="InterPro" id="IPR050366">
    <property type="entry name" value="BP-dependent_transpt_permease"/>
</dbReference>
<evidence type="ECO:0000259" key="9">
    <source>
        <dbReference type="PROSITE" id="PS50928"/>
    </source>
</evidence>
<keyword evidence="4 8" id="KW-0812">Transmembrane</keyword>
<name>A0A1C0AB06_9FIRM</name>
<keyword evidence="6 8" id="KW-0472">Membrane</keyword>
<keyword evidence="5 8" id="KW-1133">Transmembrane helix</keyword>
<protein>
    <submittedName>
        <fullName evidence="10">Peptide ABC transporter permease</fullName>
    </submittedName>
</protein>
<evidence type="ECO:0000256" key="8">
    <source>
        <dbReference type="RuleBase" id="RU363032"/>
    </source>
</evidence>
<dbReference type="Proteomes" id="UP000093514">
    <property type="component" value="Unassembled WGS sequence"/>
</dbReference>
<dbReference type="InterPro" id="IPR000515">
    <property type="entry name" value="MetI-like"/>
</dbReference>
<evidence type="ECO:0000313" key="11">
    <source>
        <dbReference type="Proteomes" id="UP000093514"/>
    </source>
</evidence>
<dbReference type="AlphaFoldDB" id="A0A1C0AB06"/>
<keyword evidence="2 8" id="KW-0813">Transport</keyword>
<proteinExistence type="inferred from homology"/>
<dbReference type="InterPro" id="IPR053385">
    <property type="entry name" value="ABC_transport_permease"/>
</dbReference>
<evidence type="ECO:0000256" key="6">
    <source>
        <dbReference type="ARBA" id="ARBA00023136"/>
    </source>
</evidence>
<evidence type="ECO:0000256" key="1">
    <source>
        <dbReference type="ARBA" id="ARBA00004651"/>
    </source>
</evidence>
<dbReference type="Pfam" id="PF00528">
    <property type="entry name" value="BPD_transp_1"/>
    <property type="match status" value="1"/>
</dbReference>
<sequence>MENLEVQIENQMPQTDKSKSKGLWFEAWKQLLKNKAAMIGLGIIGLLILTAVFAPLLAPYDPLETKILYRLKAPSVQHLLGTDDLGRDILSRIIYGSRISLQVGLISVGIALVFGVAAGVVAGYYGGKIDMLIMRFMDIMLAFPSILLAIAIMAILGPQLSNAMLAIGIVNLPRFARIVRSSVLTVKEEEYIEAAKSLGASDLRIMLGHLLPNCLAPLIVQSTLSIAGAILEAASLSFLGLGAQPPTPEWGAMLSAGRASLQIAPWVVAFPGVAIAITVLGFNLFGDGLRDALDPKMKDK</sequence>
<evidence type="ECO:0000256" key="5">
    <source>
        <dbReference type="ARBA" id="ARBA00022989"/>
    </source>
</evidence>
<accession>A0A1C0AB06</accession>
<reference evidence="10 11" key="2">
    <citation type="submission" date="2016-08" db="EMBL/GenBank/DDBJ databases">
        <title>Orenia metallireducens sp. nov. strain Z6, a Novel Metal-reducing Firmicute from the Deep Subsurface.</title>
        <authorList>
            <person name="Maxim B.I."/>
            <person name="Kenneth K."/>
            <person name="Flynn T.M."/>
            <person name="Oloughlin E.J."/>
            <person name="Locke R.A."/>
            <person name="Weber J.R."/>
            <person name="Egan S.M."/>
            <person name="Mackie R.I."/>
            <person name="Cann I.K."/>
        </authorList>
    </citation>
    <scope>NUCLEOTIDE SEQUENCE [LARGE SCALE GENOMIC DNA]</scope>
    <source>
        <strain evidence="10 11">Z6</strain>
    </source>
</reference>
<dbReference type="PROSITE" id="PS50928">
    <property type="entry name" value="ABC_TM1"/>
    <property type="match status" value="1"/>
</dbReference>
<feature type="transmembrane region" description="Helical" evidence="8">
    <location>
        <begin position="99"/>
        <end position="124"/>
    </location>
</feature>
<dbReference type="GO" id="GO:0055085">
    <property type="term" value="P:transmembrane transport"/>
    <property type="evidence" value="ECO:0007669"/>
    <property type="project" value="InterPro"/>
</dbReference>
<evidence type="ECO:0000256" key="3">
    <source>
        <dbReference type="ARBA" id="ARBA00022475"/>
    </source>
</evidence>
<feature type="transmembrane region" description="Helical" evidence="8">
    <location>
        <begin position="136"/>
        <end position="156"/>
    </location>
</feature>
<comment type="similarity">
    <text evidence="7">Belongs to the binding-protein-dependent transport system permease family. OppBC subfamily.</text>
</comment>
<dbReference type="OrthoDB" id="9797852at2"/>
<comment type="caution">
    <text evidence="10">The sequence shown here is derived from an EMBL/GenBank/DDBJ whole genome shotgun (WGS) entry which is preliminary data.</text>
</comment>
<evidence type="ECO:0000256" key="4">
    <source>
        <dbReference type="ARBA" id="ARBA00022692"/>
    </source>
</evidence>
<dbReference type="SUPFAM" id="SSF161098">
    <property type="entry name" value="MetI-like"/>
    <property type="match status" value="1"/>
</dbReference>
<feature type="domain" description="ABC transmembrane type-1" evidence="9">
    <location>
        <begin position="97"/>
        <end position="286"/>
    </location>
</feature>
<dbReference type="EMBL" id="LWDV01000007">
    <property type="protein sequence ID" value="OCL27559.1"/>
    <property type="molecule type" value="Genomic_DNA"/>
</dbReference>
<dbReference type="PANTHER" id="PTHR43386:SF1">
    <property type="entry name" value="D,D-DIPEPTIDE TRANSPORT SYSTEM PERMEASE PROTEIN DDPC-RELATED"/>
    <property type="match status" value="1"/>
</dbReference>
<evidence type="ECO:0000256" key="7">
    <source>
        <dbReference type="ARBA" id="ARBA00024202"/>
    </source>
</evidence>
<organism evidence="10 11">
    <name type="scientific">Orenia metallireducens</name>
    <dbReference type="NCBI Taxonomy" id="1413210"/>
    <lineage>
        <taxon>Bacteria</taxon>
        <taxon>Bacillati</taxon>
        <taxon>Bacillota</taxon>
        <taxon>Clostridia</taxon>
        <taxon>Halanaerobiales</taxon>
        <taxon>Halobacteroidaceae</taxon>
        <taxon>Orenia</taxon>
    </lineage>
</organism>
<comment type="subcellular location">
    <subcellularLocation>
        <location evidence="1 8">Cell membrane</location>
        <topology evidence="1 8">Multi-pass membrane protein</topology>
    </subcellularLocation>
</comment>
<dbReference type="GO" id="GO:0005886">
    <property type="term" value="C:plasma membrane"/>
    <property type="evidence" value="ECO:0007669"/>
    <property type="project" value="UniProtKB-SubCell"/>
</dbReference>
<dbReference type="PANTHER" id="PTHR43386">
    <property type="entry name" value="OLIGOPEPTIDE TRANSPORT SYSTEM PERMEASE PROTEIN APPC"/>
    <property type="match status" value="1"/>
</dbReference>
<dbReference type="NCBIfam" id="NF045474">
    <property type="entry name" value="Opp2C"/>
    <property type="match status" value="1"/>
</dbReference>
<dbReference type="InterPro" id="IPR035906">
    <property type="entry name" value="MetI-like_sf"/>
</dbReference>
<dbReference type="Gene3D" id="1.10.3720.10">
    <property type="entry name" value="MetI-like"/>
    <property type="match status" value="1"/>
</dbReference>
<reference evidence="11" key="1">
    <citation type="submission" date="2016-07" db="EMBL/GenBank/DDBJ databases">
        <authorList>
            <person name="Florea S."/>
            <person name="Webb J.S."/>
            <person name="Jaromczyk J."/>
            <person name="Schardl C.L."/>
        </authorList>
    </citation>
    <scope>NUCLEOTIDE SEQUENCE [LARGE SCALE GENOMIC DNA]</scope>
    <source>
        <strain evidence="11">Z6</strain>
    </source>
</reference>
<keyword evidence="3" id="KW-1003">Cell membrane</keyword>
<dbReference type="Pfam" id="PF12911">
    <property type="entry name" value="OppC_N"/>
    <property type="match status" value="1"/>
</dbReference>
<evidence type="ECO:0000313" key="10">
    <source>
        <dbReference type="EMBL" id="OCL27559.1"/>
    </source>
</evidence>
<dbReference type="InterPro" id="IPR025966">
    <property type="entry name" value="OppC_N"/>
</dbReference>
<feature type="transmembrane region" description="Helical" evidence="8">
    <location>
        <begin position="263"/>
        <end position="285"/>
    </location>
</feature>
<evidence type="ECO:0000256" key="2">
    <source>
        <dbReference type="ARBA" id="ARBA00022448"/>
    </source>
</evidence>
<keyword evidence="11" id="KW-1185">Reference proteome</keyword>
<dbReference type="CDD" id="cd06261">
    <property type="entry name" value="TM_PBP2"/>
    <property type="match status" value="1"/>
</dbReference>
<dbReference type="RefSeq" id="WP_068715424.1">
    <property type="nucleotide sequence ID" value="NZ_LWDV01000007.1"/>
</dbReference>
<gene>
    <name evidence="10" type="ORF">U472_03095</name>
</gene>